<feature type="region of interest" description="Disordered" evidence="6">
    <location>
        <begin position="211"/>
        <end position="243"/>
    </location>
</feature>
<feature type="compositionally biased region" description="Basic and acidic residues" evidence="6">
    <location>
        <begin position="426"/>
        <end position="446"/>
    </location>
</feature>
<dbReference type="InterPro" id="IPR050189">
    <property type="entry name" value="MFS_Efflux_Transporters"/>
</dbReference>
<gene>
    <name evidence="9" type="ORF">GCM10023224_15190</name>
</gene>
<evidence type="ECO:0000256" key="6">
    <source>
        <dbReference type="SAM" id="MobiDB-lite"/>
    </source>
</evidence>
<feature type="transmembrane region" description="Helical" evidence="7">
    <location>
        <begin position="62"/>
        <end position="83"/>
    </location>
</feature>
<feature type="transmembrane region" description="Helical" evidence="7">
    <location>
        <begin position="95"/>
        <end position="117"/>
    </location>
</feature>
<evidence type="ECO:0000256" key="2">
    <source>
        <dbReference type="ARBA" id="ARBA00022475"/>
    </source>
</evidence>
<evidence type="ECO:0000259" key="8">
    <source>
        <dbReference type="PROSITE" id="PS50850"/>
    </source>
</evidence>
<comment type="subcellular location">
    <subcellularLocation>
        <location evidence="1">Cell membrane</location>
        <topology evidence="1">Multi-pass membrane protein</topology>
    </subcellularLocation>
</comment>
<reference evidence="10" key="1">
    <citation type="journal article" date="2019" name="Int. J. Syst. Evol. Microbiol.">
        <title>The Global Catalogue of Microorganisms (GCM) 10K type strain sequencing project: providing services to taxonomists for standard genome sequencing and annotation.</title>
        <authorList>
            <consortium name="The Broad Institute Genomics Platform"/>
            <consortium name="The Broad Institute Genome Sequencing Center for Infectious Disease"/>
            <person name="Wu L."/>
            <person name="Ma J."/>
        </authorList>
    </citation>
    <scope>NUCLEOTIDE SEQUENCE [LARGE SCALE GENOMIC DNA]</scope>
    <source>
        <strain evidence="10">JCM 18123</strain>
    </source>
</reference>
<dbReference type="EMBL" id="BAABIK010000006">
    <property type="protein sequence ID" value="GAA4935426.1"/>
    <property type="molecule type" value="Genomic_DNA"/>
</dbReference>
<evidence type="ECO:0000256" key="4">
    <source>
        <dbReference type="ARBA" id="ARBA00022989"/>
    </source>
</evidence>
<dbReference type="Pfam" id="PF07690">
    <property type="entry name" value="MFS_1"/>
    <property type="match status" value="1"/>
</dbReference>
<feature type="transmembrane region" description="Helical" evidence="7">
    <location>
        <begin position="156"/>
        <end position="175"/>
    </location>
</feature>
<keyword evidence="10" id="KW-1185">Reference proteome</keyword>
<name>A0ABP9GBA0_9ACTN</name>
<feature type="transmembrane region" description="Helical" evidence="7">
    <location>
        <begin position="249"/>
        <end position="268"/>
    </location>
</feature>
<feature type="transmembrane region" description="Helical" evidence="7">
    <location>
        <begin position="28"/>
        <end position="50"/>
    </location>
</feature>
<feature type="compositionally biased region" description="Gly residues" evidence="6">
    <location>
        <begin position="213"/>
        <end position="227"/>
    </location>
</feature>
<feature type="transmembrane region" description="Helical" evidence="7">
    <location>
        <begin position="314"/>
        <end position="333"/>
    </location>
</feature>
<dbReference type="InterPro" id="IPR020846">
    <property type="entry name" value="MFS_dom"/>
</dbReference>
<dbReference type="PANTHER" id="PTHR43124">
    <property type="entry name" value="PURINE EFFLUX PUMP PBUE"/>
    <property type="match status" value="1"/>
</dbReference>
<evidence type="ECO:0000313" key="10">
    <source>
        <dbReference type="Proteomes" id="UP001499993"/>
    </source>
</evidence>
<feature type="transmembrane region" description="Helical" evidence="7">
    <location>
        <begin position="181"/>
        <end position="201"/>
    </location>
</feature>
<dbReference type="Gene3D" id="1.20.1250.20">
    <property type="entry name" value="MFS general substrate transporter like domains"/>
    <property type="match status" value="1"/>
</dbReference>
<keyword evidence="3 7" id="KW-0812">Transmembrane</keyword>
<dbReference type="SUPFAM" id="SSF103473">
    <property type="entry name" value="MFS general substrate transporter"/>
    <property type="match status" value="1"/>
</dbReference>
<evidence type="ECO:0000313" key="9">
    <source>
        <dbReference type="EMBL" id="GAA4935426.1"/>
    </source>
</evidence>
<dbReference type="InterPro" id="IPR036259">
    <property type="entry name" value="MFS_trans_sf"/>
</dbReference>
<feature type="transmembrane region" description="Helical" evidence="7">
    <location>
        <begin position="123"/>
        <end position="144"/>
    </location>
</feature>
<feature type="transmembrane region" description="Helical" evidence="7">
    <location>
        <begin position="288"/>
        <end position="307"/>
    </location>
</feature>
<evidence type="ECO:0000256" key="1">
    <source>
        <dbReference type="ARBA" id="ARBA00004651"/>
    </source>
</evidence>
<organism evidence="9 10">
    <name type="scientific">Streptomonospora halophila</name>
    <dbReference type="NCBI Taxonomy" id="427369"/>
    <lineage>
        <taxon>Bacteria</taxon>
        <taxon>Bacillati</taxon>
        <taxon>Actinomycetota</taxon>
        <taxon>Actinomycetes</taxon>
        <taxon>Streptosporangiales</taxon>
        <taxon>Nocardiopsidaceae</taxon>
        <taxon>Streptomonospora</taxon>
    </lineage>
</organism>
<evidence type="ECO:0000256" key="5">
    <source>
        <dbReference type="ARBA" id="ARBA00023136"/>
    </source>
</evidence>
<sequence>MTGRRTDGGGSTAPAPAAGAGTVPAVRLAAAGITLIAACYGLARFAYGLFVPVLGAEFGLSAAAAGAIASASYAGYCAAVVAASAATPRWGPRAVAVAAGAAAASGTGLIAAALGAAVLAAGVVLTGVSSGAVSPPLAGAVARWVEPRRADRVQSVVNAGTGLGVMVSGPVALLFAEEWRLSWAAFACAATAATLWTAAVVPSHRRRRAAGARAGGHGVGAGAGAGAGSAPERRDLPARTSSARGLPAGALRMLAAAGVMGAASSAVWTFGRDVAVAQGASEPASTGMWIVLGAAGLLGALTGDVAARAGLRRAWFGGMLALAAATAGLVLAAGGTPGIHIAGGLFGAVYIALTAVLLLWGTQVYADAPAYGVGAAFLAIAAGQAAAAPAVGAVSDAFGPGAAFASAALVAAAGAALGPPRGRRPHGPDRAQEDRAPAGGRMREPDAVPGAERVPGAEGVPCGR</sequence>
<keyword evidence="4 7" id="KW-1133">Transmembrane helix</keyword>
<feature type="domain" description="Major facilitator superfamily (MFS) profile" evidence="8">
    <location>
        <begin position="25"/>
        <end position="423"/>
    </location>
</feature>
<dbReference type="RefSeq" id="WP_345555990.1">
    <property type="nucleotide sequence ID" value="NZ_BAABIK010000006.1"/>
</dbReference>
<evidence type="ECO:0000256" key="3">
    <source>
        <dbReference type="ARBA" id="ARBA00022692"/>
    </source>
</evidence>
<accession>A0ABP9GBA0</accession>
<keyword evidence="2" id="KW-1003">Cell membrane</keyword>
<dbReference type="Proteomes" id="UP001499993">
    <property type="component" value="Unassembled WGS sequence"/>
</dbReference>
<evidence type="ECO:0000256" key="7">
    <source>
        <dbReference type="SAM" id="Phobius"/>
    </source>
</evidence>
<comment type="caution">
    <text evidence="9">The sequence shown here is derived from an EMBL/GenBank/DDBJ whole genome shotgun (WGS) entry which is preliminary data.</text>
</comment>
<keyword evidence="5 7" id="KW-0472">Membrane</keyword>
<protein>
    <recommendedName>
        <fullName evidence="8">Major facilitator superfamily (MFS) profile domain-containing protein</fullName>
    </recommendedName>
</protein>
<proteinExistence type="predicted"/>
<dbReference type="InterPro" id="IPR011701">
    <property type="entry name" value="MFS"/>
</dbReference>
<dbReference type="PROSITE" id="PS50850">
    <property type="entry name" value="MFS"/>
    <property type="match status" value="1"/>
</dbReference>
<feature type="transmembrane region" description="Helical" evidence="7">
    <location>
        <begin position="397"/>
        <end position="417"/>
    </location>
</feature>
<feature type="region of interest" description="Disordered" evidence="6">
    <location>
        <begin position="418"/>
        <end position="464"/>
    </location>
</feature>
<dbReference type="PANTHER" id="PTHR43124:SF3">
    <property type="entry name" value="CHLORAMPHENICOL EFFLUX PUMP RV0191"/>
    <property type="match status" value="1"/>
</dbReference>
<feature type="transmembrane region" description="Helical" evidence="7">
    <location>
        <begin position="372"/>
        <end position="391"/>
    </location>
</feature>
<feature type="transmembrane region" description="Helical" evidence="7">
    <location>
        <begin position="339"/>
        <end position="360"/>
    </location>
</feature>